<dbReference type="Proteomes" id="UP001231189">
    <property type="component" value="Unassembled WGS sequence"/>
</dbReference>
<feature type="domain" description="CCHC-type" evidence="3">
    <location>
        <begin position="48"/>
        <end position="63"/>
    </location>
</feature>
<feature type="region of interest" description="Disordered" evidence="2">
    <location>
        <begin position="1"/>
        <end position="39"/>
    </location>
</feature>
<feature type="compositionally biased region" description="Polar residues" evidence="2">
    <location>
        <begin position="20"/>
        <end position="35"/>
    </location>
</feature>
<feature type="domain" description="CCHC-type" evidence="3">
    <location>
        <begin position="352"/>
        <end position="367"/>
    </location>
</feature>
<dbReference type="InterPro" id="IPR051714">
    <property type="entry name" value="Znf_CCHC_NABP"/>
</dbReference>
<name>A0AAD8QYJ8_LOLMU</name>
<keyword evidence="1" id="KW-0479">Metal-binding</keyword>
<evidence type="ECO:0000313" key="4">
    <source>
        <dbReference type="EMBL" id="KAK1611520.1"/>
    </source>
</evidence>
<dbReference type="SUPFAM" id="SSF57756">
    <property type="entry name" value="Retrovirus zinc finger-like domains"/>
    <property type="match status" value="4"/>
</dbReference>
<dbReference type="AlphaFoldDB" id="A0AAD8QYJ8"/>
<evidence type="ECO:0000313" key="5">
    <source>
        <dbReference type="Proteomes" id="UP001231189"/>
    </source>
</evidence>
<dbReference type="PANTHER" id="PTHR23002">
    <property type="entry name" value="ZINC FINGER CCHC DOMAIN CONTAINING PROTEIN"/>
    <property type="match status" value="1"/>
</dbReference>
<dbReference type="SMART" id="SM00343">
    <property type="entry name" value="ZnF_C2HC"/>
    <property type="match status" value="9"/>
</dbReference>
<feature type="region of interest" description="Disordered" evidence="2">
    <location>
        <begin position="362"/>
        <end position="409"/>
    </location>
</feature>
<comment type="caution">
    <text evidence="4">The sequence shown here is derived from an EMBL/GenBank/DDBJ whole genome shotgun (WGS) entry which is preliminary data.</text>
</comment>
<protein>
    <recommendedName>
        <fullName evidence="3">CCHC-type domain-containing protein</fullName>
    </recommendedName>
</protein>
<dbReference type="Pfam" id="PF00098">
    <property type="entry name" value="zf-CCHC"/>
    <property type="match status" value="3"/>
</dbReference>
<sequence>MATSGSSGKRQENRSKGKGKTTTNLKPNFCSNQHGNRSEDGTRKHITCYCCGYPGHFTQECPRWNGSLTAPLGFSDGRQDGSRMHITCNCCGYPGHFTQECPRWNGPLTAPLGSSDGRQETQYSLTLNSYQQNIESRYCQDQKDGIITCLVCGEEGHYTCDCPMKHQERKVICTLCSKKGHCYLWCCQQNKSENLACTRCGEIGHSASTNGLSCSSCDEHHPHGECRMSEVTCFICDSRDHYLAQCPLNSALTAVCKDQRENLQAALRPVLSKQGNSLSTPAKPSVESQACKPSFAKNPPGKKPKSRKCYSCGETGHFANGCISISKVPTPSKSNPKVRTGNTTTRVLKTICLKCNEEGHHDNHCPQKSGATSTNLSRELEESSTIPTSSNLCKELKEQDPPTAEHSSEMKPVLSVGCFICSEEGHRAFSCPLRHPALTPDKSSPLVTVDNIPARLLICYSCGEEGHKSNQCSQKRQKRQKR</sequence>
<dbReference type="InterPro" id="IPR001878">
    <property type="entry name" value="Znf_CCHC"/>
</dbReference>
<feature type="domain" description="CCHC-type" evidence="3">
    <location>
        <begin position="418"/>
        <end position="432"/>
    </location>
</feature>
<gene>
    <name evidence="4" type="ORF">QYE76_035193</name>
</gene>
<keyword evidence="1" id="KW-0863">Zinc-finger</keyword>
<feature type="domain" description="CCHC-type" evidence="3">
    <location>
        <begin position="88"/>
        <end position="103"/>
    </location>
</feature>
<feature type="domain" description="CCHC-type" evidence="3">
    <location>
        <begin position="307"/>
        <end position="322"/>
    </location>
</feature>
<reference evidence="4" key="1">
    <citation type="submission" date="2023-07" db="EMBL/GenBank/DDBJ databases">
        <title>A chromosome-level genome assembly of Lolium multiflorum.</title>
        <authorList>
            <person name="Chen Y."/>
            <person name="Copetti D."/>
            <person name="Kolliker R."/>
            <person name="Studer B."/>
        </authorList>
    </citation>
    <scope>NUCLEOTIDE SEQUENCE</scope>
    <source>
        <strain evidence="4">02402/16</strain>
        <tissue evidence="4">Leaf</tissue>
    </source>
</reference>
<dbReference type="GO" id="GO:0008270">
    <property type="term" value="F:zinc ion binding"/>
    <property type="evidence" value="ECO:0007669"/>
    <property type="project" value="UniProtKB-KW"/>
</dbReference>
<evidence type="ECO:0000259" key="3">
    <source>
        <dbReference type="PROSITE" id="PS50158"/>
    </source>
</evidence>
<evidence type="ECO:0000256" key="2">
    <source>
        <dbReference type="SAM" id="MobiDB-lite"/>
    </source>
</evidence>
<evidence type="ECO:0000256" key="1">
    <source>
        <dbReference type="PROSITE-ProRule" id="PRU00047"/>
    </source>
</evidence>
<dbReference type="Gene3D" id="4.10.60.10">
    <property type="entry name" value="Zinc finger, CCHC-type"/>
    <property type="match status" value="3"/>
</dbReference>
<keyword evidence="5" id="KW-1185">Reference proteome</keyword>
<feature type="compositionally biased region" description="Polar residues" evidence="2">
    <location>
        <begin position="369"/>
        <end position="392"/>
    </location>
</feature>
<dbReference type="PROSITE" id="PS50158">
    <property type="entry name" value="ZF_CCHC"/>
    <property type="match status" value="7"/>
</dbReference>
<dbReference type="GO" id="GO:0003676">
    <property type="term" value="F:nucleic acid binding"/>
    <property type="evidence" value="ECO:0007669"/>
    <property type="project" value="InterPro"/>
</dbReference>
<feature type="region of interest" description="Disordered" evidence="2">
    <location>
        <begin position="273"/>
        <end position="306"/>
    </location>
</feature>
<dbReference type="EMBL" id="JAUUTY010000007">
    <property type="protein sequence ID" value="KAK1611520.1"/>
    <property type="molecule type" value="Genomic_DNA"/>
</dbReference>
<dbReference type="InterPro" id="IPR036875">
    <property type="entry name" value="Znf_CCHC_sf"/>
</dbReference>
<feature type="compositionally biased region" description="Polar residues" evidence="2">
    <location>
        <begin position="273"/>
        <end position="288"/>
    </location>
</feature>
<feature type="domain" description="CCHC-type" evidence="3">
    <location>
        <begin position="459"/>
        <end position="474"/>
    </location>
</feature>
<organism evidence="4 5">
    <name type="scientific">Lolium multiflorum</name>
    <name type="common">Italian ryegrass</name>
    <name type="synonym">Lolium perenne subsp. multiflorum</name>
    <dbReference type="NCBI Taxonomy" id="4521"/>
    <lineage>
        <taxon>Eukaryota</taxon>
        <taxon>Viridiplantae</taxon>
        <taxon>Streptophyta</taxon>
        <taxon>Embryophyta</taxon>
        <taxon>Tracheophyta</taxon>
        <taxon>Spermatophyta</taxon>
        <taxon>Magnoliopsida</taxon>
        <taxon>Liliopsida</taxon>
        <taxon>Poales</taxon>
        <taxon>Poaceae</taxon>
        <taxon>BOP clade</taxon>
        <taxon>Pooideae</taxon>
        <taxon>Poodae</taxon>
        <taxon>Poeae</taxon>
        <taxon>Poeae Chloroplast Group 2 (Poeae type)</taxon>
        <taxon>Loliodinae</taxon>
        <taxon>Loliinae</taxon>
        <taxon>Lolium</taxon>
    </lineage>
</organism>
<proteinExistence type="predicted"/>
<keyword evidence="1" id="KW-0862">Zinc</keyword>
<feature type="domain" description="CCHC-type" evidence="3">
    <location>
        <begin position="149"/>
        <end position="163"/>
    </location>
</feature>
<accession>A0AAD8QYJ8</accession>